<dbReference type="RefSeq" id="WP_067401303.1">
    <property type="nucleotide sequence ID" value="NZ_LZEY01000012.1"/>
</dbReference>
<evidence type="ECO:0000256" key="1">
    <source>
        <dbReference type="ARBA" id="ARBA00008857"/>
    </source>
</evidence>
<dbReference type="Gene3D" id="3.30.160.390">
    <property type="entry name" value="Integrase, DNA-binding domain"/>
    <property type="match status" value="1"/>
</dbReference>
<proteinExistence type="inferred from homology"/>
<dbReference type="GO" id="GO:0015074">
    <property type="term" value="P:DNA integration"/>
    <property type="evidence" value="ECO:0007669"/>
    <property type="project" value="UniProtKB-KW"/>
</dbReference>
<dbReference type="GO" id="GO:0003677">
    <property type="term" value="F:DNA binding"/>
    <property type="evidence" value="ECO:0007669"/>
    <property type="project" value="UniProtKB-KW"/>
</dbReference>
<dbReference type="InterPro" id="IPR011010">
    <property type="entry name" value="DNA_brk_join_enz"/>
</dbReference>
<evidence type="ECO:0000256" key="2">
    <source>
        <dbReference type="ARBA" id="ARBA00022908"/>
    </source>
</evidence>
<evidence type="ECO:0000313" key="7">
    <source>
        <dbReference type="Proteomes" id="UP000092377"/>
    </source>
</evidence>
<dbReference type="Gene3D" id="1.10.443.10">
    <property type="entry name" value="Intergrase catalytic core"/>
    <property type="match status" value="1"/>
</dbReference>
<reference evidence="7" key="1">
    <citation type="submission" date="2016-06" db="EMBL/GenBank/DDBJ databases">
        <authorList>
            <person name="Butler K."/>
        </authorList>
    </citation>
    <scope>NUCLEOTIDE SEQUENCE [LARGE SCALE GENOMIC DNA]</scope>
    <source>
        <strain evidence="7">GCSL-Mp20</strain>
    </source>
</reference>
<organism evidence="6 7">
    <name type="scientific">Morganella psychrotolerans</name>
    <dbReference type="NCBI Taxonomy" id="368603"/>
    <lineage>
        <taxon>Bacteria</taxon>
        <taxon>Pseudomonadati</taxon>
        <taxon>Pseudomonadota</taxon>
        <taxon>Gammaproteobacteria</taxon>
        <taxon>Enterobacterales</taxon>
        <taxon>Morganellaceae</taxon>
        <taxon>Morganella</taxon>
    </lineage>
</organism>
<dbReference type="CDD" id="cd00801">
    <property type="entry name" value="INT_P4_C"/>
    <property type="match status" value="1"/>
</dbReference>
<dbReference type="PANTHER" id="PTHR30629">
    <property type="entry name" value="PROPHAGE INTEGRASE"/>
    <property type="match status" value="1"/>
</dbReference>
<evidence type="ECO:0000256" key="4">
    <source>
        <dbReference type="ARBA" id="ARBA00023172"/>
    </source>
</evidence>
<dbReference type="PANTHER" id="PTHR30629:SF2">
    <property type="entry name" value="PROPHAGE INTEGRASE INTS-RELATED"/>
    <property type="match status" value="1"/>
</dbReference>
<sequence>MAALNKLTDRKLKSLYGQEQEKPLKLADGAGLMVRVTKKGAVSWIFKYRTGGRETEATVMTLGRYPDMSLKEARELRDKCRNWLASGKDPKLQLNLDTQESLKPVTVRDALEYWIENYARENRANVVRHISQLEKHIYPYIGEMALSDCETRYWLKCFDRARKESPVATGYIFQMCKQALKFCRVRRYAVSNALDDLTIPDVGKKQNKRDRVLSDKELGQLWESTETDKHWPYYSHLLRILIVFGCRSHEARLSQWNEWDFENWLWTVPREHTKTDEKIIRPVPEGMRPLLEKMYHLNHKSGYLLGELKTPEAVSQFGRNLWKKLEHTEAWTLHDLRRSFATKLNDMGISPHIVEQLLGHSLPGIMAIYNRSQYLPEKLDALNKWCDRLNILTGDFENIFILKVKMQ</sequence>
<dbReference type="Proteomes" id="UP000092377">
    <property type="component" value="Unassembled WGS sequence"/>
</dbReference>
<dbReference type="Pfam" id="PF00589">
    <property type="entry name" value="Phage_integrase"/>
    <property type="match status" value="1"/>
</dbReference>
<accession>A0A1B8HP51</accession>
<dbReference type="Gene3D" id="1.10.150.130">
    <property type="match status" value="1"/>
</dbReference>
<dbReference type="AlphaFoldDB" id="A0A1B8HP51"/>
<protein>
    <submittedName>
        <fullName evidence="6">Integrase</fullName>
    </submittedName>
</protein>
<dbReference type="GO" id="GO:0006310">
    <property type="term" value="P:DNA recombination"/>
    <property type="evidence" value="ECO:0007669"/>
    <property type="project" value="UniProtKB-KW"/>
</dbReference>
<dbReference type="SUPFAM" id="SSF56349">
    <property type="entry name" value="DNA breaking-rejoining enzymes"/>
    <property type="match status" value="1"/>
</dbReference>
<dbReference type="InterPro" id="IPR010998">
    <property type="entry name" value="Integrase_recombinase_N"/>
</dbReference>
<dbReference type="PROSITE" id="PS51898">
    <property type="entry name" value="TYR_RECOMBINASE"/>
    <property type="match status" value="1"/>
</dbReference>
<dbReference type="EMBL" id="LZEY01000012">
    <property type="protein sequence ID" value="OBU11014.1"/>
    <property type="molecule type" value="Genomic_DNA"/>
</dbReference>
<keyword evidence="3" id="KW-0238">DNA-binding</keyword>
<gene>
    <name evidence="6" type="ORF">AYY18_03505</name>
</gene>
<dbReference type="InterPro" id="IPR038488">
    <property type="entry name" value="Integrase_DNA-bd_sf"/>
</dbReference>
<name>A0A1B8HP51_9GAMM</name>
<evidence type="ECO:0000313" key="6">
    <source>
        <dbReference type="EMBL" id="OBU11014.1"/>
    </source>
</evidence>
<comment type="caution">
    <text evidence="6">The sequence shown here is derived from an EMBL/GenBank/DDBJ whole genome shotgun (WGS) entry which is preliminary data.</text>
</comment>
<keyword evidence="7" id="KW-1185">Reference proteome</keyword>
<dbReference type="InterPro" id="IPR002104">
    <property type="entry name" value="Integrase_catalytic"/>
</dbReference>
<dbReference type="Pfam" id="PF13356">
    <property type="entry name" value="Arm-DNA-bind_3"/>
    <property type="match status" value="1"/>
</dbReference>
<dbReference type="OrthoDB" id="5589990at2"/>
<keyword evidence="4" id="KW-0233">DNA recombination</keyword>
<evidence type="ECO:0000259" key="5">
    <source>
        <dbReference type="PROSITE" id="PS51898"/>
    </source>
</evidence>
<keyword evidence="2" id="KW-0229">DNA integration</keyword>
<dbReference type="InterPro" id="IPR025166">
    <property type="entry name" value="Integrase_DNA_bind_dom"/>
</dbReference>
<feature type="domain" description="Tyr recombinase" evidence="5">
    <location>
        <begin position="208"/>
        <end position="384"/>
    </location>
</feature>
<comment type="similarity">
    <text evidence="1">Belongs to the 'phage' integrase family.</text>
</comment>
<dbReference type="InterPro" id="IPR050808">
    <property type="entry name" value="Phage_Integrase"/>
</dbReference>
<evidence type="ECO:0000256" key="3">
    <source>
        <dbReference type="ARBA" id="ARBA00023125"/>
    </source>
</evidence>
<dbReference type="InterPro" id="IPR013762">
    <property type="entry name" value="Integrase-like_cat_sf"/>
</dbReference>